<dbReference type="EMBL" id="JAKZEL010000016">
    <property type="protein sequence ID" value="KAI4536024.1"/>
    <property type="molecule type" value="Genomic_DNA"/>
</dbReference>
<dbReference type="AlphaFoldDB" id="A0AAD4U133"/>
<accession>A0AAD4U133</accession>
<evidence type="ECO:0000313" key="2">
    <source>
        <dbReference type="Proteomes" id="UP001214576"/>
    </source>
</evidence>
<protein>
    <submittedName>
        <fullName evidence="1">Uncharacterized protein</fullName>
    </submittedName>
</protein>
<gene>
    <name evidence="1" type="ORF">MG293_013416</name>
</gene>
<comment type="caution">
    <text evidence="1">The sequence shown here is derived from an EMBL/GenBank/DDBJ whole genome shotgun (WGS) entry which is preliminary data.</text>
</comment>
<proteinExistence type="predicted"/>
<organism evidence="1 2">
    <name type="scientific">Ovis ammon polii</name>
    <dbReference type="NCBI Taxonomy" id="230172"/>
    <lineage>
        <taxon>Eukaryota</taxon>
        <taxon>Metazoa</taxon>
        <taxon>Chordata</taxon>
        <taxon>Craniata</taxon>
        <taxon>Vertebrata</taxon>
        <taxon>Euteleostomi</taxon>
        <taxon>Mammalia</taxon>
        <taxon>Eutheria</taxon>
        <taxon>Laurasiatheria</taxon>
        <taxon>Artiodactyla</taxon>
        <taxon>Ruminantia</taxon>
        <taxon>Pecora</taxon>
        <taxon>Bovidae</taxon>
        <taxon>Caprinae</taxon>
        <taxon>Ovis</taxon>
    </lineage>
</organism>
<keyword evidence="2" id="KW-1185">Reference proteome</keyword>
<evidence type="ECO:0000313" key="1">
    <source>
        <dbReference type="EMBL" id="KAI4536024.1"/>
    </source>
</evidence>
<sequence>MCAALVSPGQWISGDYFMIKSTALNSVGIRRHRRAAEGKERAFGIETTQKPPSLWAELAAWPWCGQEGFSWSLSHLPQRPGTCLRSRLGSISADPSPKLWHSQLVWRGNSLLDLRQEKNSLHASDT</sequence>
<reference evidence="1" key="1">
    <citation type="submission" date="2022-03" db="EMBL/GenBank/DDBJ databases">
        <title>Genomic analyses of argali, domestic sheep and their hybrids provide insights into chromosomal evolution, heterosis and genetic basis of agronomic traits.</title>
        <authorList>
            <person name="Li M."/>
        </authorList>
    </citation>
    <scope>NUCLEOTIDE SEQUENCE</scope>
    <source>
        <strain evidence="1">CAU-MHL-2022a</strain>
        <tissue evidence="1">Skin</tissue>
    </source>
</reference>
<dbReference type="Proteomes" id="UP001214576">
    <property type="component" value="Unassembled WGS sequence"/>
</dbReference>
<name>A0AAD4U133_OVIAM</name>